<dbReference type="GO" id="GO:0004725">
    <property type="term" value="F:protein tyrosine phosphatase activity"/>
    <property type="evidence" value="ECO:0007669"/>
    <property type="project" value="UniProtKB-EC"/>
</dbReference>
<evidence type="ECO:0000256" key="4">
    <source>
        <dbReference type="ARBA" id="ARBA00022912"/>
    </source>
</evidence>
<dbReference type="CDD" id="cd16343">
    <property type="entry name" value="LMWPTP"/>
    <property type="match status" value="1"/>
</dbReference>
<protein>
    <recommendedName>
        <fullName evidence="2">protein-tyrosine-phosphatase</fullName>
        <ecNumber evidence="2">3.1.3.48</ecNumber>
    </recommendedName>
</protein>
<dbReference type="InterPro" id="IPR023485">
    <property type="entry name" value="Ptyr_pPase"/>
</dbReference>
<dbReference type="PANTHER" id="PTHR11717:SF7">
    <property type="entry name" value="LOW MOLECULAR WEIGHT PHOSPHOTYROSINE PROTEIN PHOSPHATASE"/>
    <property type="match status" value="1"/>
</dbReference>
<keyword evidence="3" id="KW-0378">Hydrolase</keyword>
<evidence type="ECO:0000259" key="6">
    <source>
        <dbReference type="SMART" id="SM00226"/>
    </source>
</evidence>
<dbReference type="Gene3D" id="3.40.50.2300">
    <property type="match status" value="1"/>
</dbReference>
<dbReference type="PANTHER" id="PTHR11717">
    <property type="entry name" value="LOW MOLECULAR WEIGHT PROTEIN TYROSINE PHOSPHATASE"/>
    <property type="match status" value="1"/>
</dbReference>
<comment type="similarity">
    <text evidence="1">Belongs to the low molecular weight phosphotyrosine protein phosphatase family.</text>
</comment>
<dbReference type="RefSeq" id="WP_121021668.1">
    <property type="nucleotide sequence ID" value="NZ_RCCE01000001.1"/>
</dbReference>
<dbReference type="PRINTS" id="PR00719">
    <property type="entry name" value="LMWPTPASE"/>
</dbReference>
<dbReference type="EMBL" id="RCCE01000001">
    <property type="protein sequence ID" value="RLJ60471.1"/>
    <property type="molecule type" value="Genomic_DNA"/>
</dbReference>
<evidence type="ECO:0000256" key="5">
    <source>
        <dbReference type="PIRSR" id="PIRSR617867-1"/>
    </source>
</evidence>
<dbReference type="OrthoDB" id="9784339at2"/>
<dbReference type="InterPro" id="IPR017867">
    <property type="entry name" value="Tyr_phospatase_low_mol_wt"/>
</dbReference>
<sequence>MSNRLLFACLGNICRSPLAEGIVRAKAQSAGLELEIDSAGTGGWHIGDPPDGRAIVAARLKGYDIENQISRRIGPIDFDAFDLIVAMDETNRQDIEALRPSGSVVPVVLMSSFASGDVPVEVPDPYYTGKFEPVIAMLETCADALVAQLLTARQ</sequence>
<evidence type="ECO:0000256" key="3">
    <source>
        <dbReference type="ARBA" id="ARBA00022801"/>
    </source>
</evidence>
<accession>A0A497X5X1</accession>
<evidence type="ECO:0000256" key="1">
    <source>
        <dbReference type="ARBA" id="ARBA00011063"/>
    </source>
</evidence>
<gene>
    <name evidence="7" type="ORF">BCF46_0672</name>
</gene>
<keyword evidence="8" id="KW-1185">Reference proteome</keyword>
<keyword evidence="4" id="KW-0904">Protein phosphatase</keyword>
<evidence type="ECO:0000313" key="7">
    <source>
        <dbReference type="EMBL" id="RLJ60471.1"/>
    </source>
</evidence>
<dbReference type="EC" id="3.1.3.48" evidence="2"/>
<proteinExistence type="inferred from homology"/>
<dbReference type="AlphaFoldDB" id="A0A497X5X1"/>
<evidence type="ECO:0000313" key="8">
    <source>
        <dbReference type="Proteomes" id="UP000269157"/>
    </source>
</evidence>
<dbReference type="Proteomes" id="UP000269157">
    <property type="component" value="Unassembled WGS sequence"/>
</dbReference>
<feature type="active site" evidence="5">
    <location>
        <position position="15"/>
    </location>
</feature>
<dbReference type="SMART" id="SM00226">
    <property type="entry name" value="LMWPc"/>
    <property type="match status" value="1"/>
</dbReference>
<feature type="domain" description="Phosphotyrosine protein phosphatase I" evidence="6">
    <location>
        <begin position="3"/>
        <end position="148"/>
    </location>
</feature>
<dbReference type="SUPFAM" id="SSF52788">
    <property type="entry name" value="Phosphotyrosine protein phosphatases I"/>
    <property type="match status" value="1"/>
</dbReference>
<organism evidence="7 8">
    <name type="scientific">Litoreibacter meonggei</name>
    <dbReference type="NCBI Taxonomy" id="1049199"/>
    <lineage>
        <taxon>Bacteria</taxon>
        <taxon>Pseudomonadati</taxon>
        <taxon>Pseudomonadota</taxon>
        <taxon>Alphaproteobacteria</taxon>
        <taxon>Rhodobacterales</taxon>
        <taxon>Roseobacteraceae</taxon>
        <taxon>Litoreibacter</taxon>
    </lineage>
</organism>
<feature type="active site" description="Nucleophile" evidence="5">
    <location>
        <position position="9"/>
    </location>
</feature>
<dbReference type="Pfam" id="PF01451">
    <property type="entry name" value="LMWPc"/>
    <property type="match status" value="1"/>
</dbReference>
<feature type="active site" description="Proton donor" evidence="5">
    <location>
        <position position="124"/>
    </location>
</feature>
<dbReference type="InterPro" id="IPR050438">
    <property type="entry name" value="LMW_PTPase"/>
</dbReference>
<comment type="caution">
    <text evidence="7">The sequence shown here is derived from an EMBL/GenBank/DDBJ whole genome shotgun (WGS) entry which is preliminary data.</text>
</comment>
<dbReference type="InterPro" id="IPR036196">
    <property type="entry name" value="Ptyr_pPase_sf"/>
</dbReference>
<name>A0A497X5X1_9RHOB</name>
<reference evidence="7 8" key="1">
    <citation type="submission" date="2018-10" db="EMBL/GenBank/DDBJ databases">
        <title>Genomic Encyclopedia of Archaeal and Bacterial Type Strains, Phase II (KMG-II): from individual species to whole genera.</title>
        <authorList>
            <person name="Goeker M."/>
        </authorList>
    </citation>
    <scope>NUCLEOTIDE SEQUENCE [LARGE SCALE GENOMIC DNA]</scope>
    <source>
        <strain evidence="7 8">DSM 29466</strain>
    </source>
</reference>
<evidence type="ECO:0000256" key="2">
    <source>
        <dbReference type="ARBA" id="ARBA00013064"/>
    </source>
</evidence>